<name>A0A2K3NMY6_TRIPR</name>
<feature type="domain" description="FAR1" evidence="2">
    <location>
        <begin position="72"/>
        <end position="162"/>
    </location>
</feature>
<accession>A0A2K3NMY6</accession>
<proteinExistence type="predicted"/>
<organism evidence="4 5">
    <name type="scientific">Trifolium pratense</name>
    <name type="common">Red clover</name>
    <dbReference type="NCBI Taxonomy" id="57577"/>
    <lineage>
        <taxon>Eukaryota</taxon>
        <taxon>Viridiplantae</taxon>
        <taxon>Streptophyta</taxon>
        <taxon>Embryophyta</taxon>
        <taxon>Tracheophyta</taxon>
        <taxon>Spermatophyta</taxon>
        <taxon>Magnoliopsida</taxon>
        <taxon>eudicotyledons</taxon>
        <taxon>Gunneridae</taxon>
        <taxon>Pentapetalae</taxon>
        <taxon>rosids</taxon>
        <taxon>fabids</taxon>
        <taxon>Fabales</taxon>
        <taxon>Fabaceae</taxon>
        <taxon>Papilionoideae</taxon>
        <taxon>50 kb inversion clade</taxon>
        <taxon>NPAAA clade</taxon>
        <taxon>Hologalegina</taxon>
        <taxon>IRL clade</taxon>
        <taxon>Trifolieae</taxon>
        <taxon>Trifolium</taxon>
    </lineage>
</organism>
<dbReference type="Pfam" id="PF10551">
    <property type="entry name" value="MULE"/>
    <property type="match status" value="1"/>
</dbReference>
<dbReference type="EMBL" id="ASHM01000300">
    <property type="protein sequence ID" value="PNY04387.1"/>
    <property type="molecule type" value="Genomic_DNA"/>
</dbReference>
<feature type="compositionally biased region" description="Acidic residues" evidence="1">
    <location>
        <begin position="588"/>
        <end position="611"/>
    </location>
</feature>
<feature type="region of interest" description="Disordered" evidence="1">
    <location>
        <begin position="579"/>
        <end position="611"/>
    </location>
</feature>
<dbReference type="ExpressionAtlas" id="A0A2K3NMY6">
    <property type="expression patterns" value="baseline"/>
</dbReference>
<dbReference type="STRING" id="57577.A0A2K3NMY6"/>
<dbReference type="AlphaFoldDB" id="A0A2K3NMY6"/>
<sequence length="611" mass="71136">METEYEEQICSPTDNSCEGLETESGTINMKFDYKGHRIPINGVEDMGGLNFKKFTPAELLQYDFPNREVAFTFYNWYSRMHGFSARKNRIRRNKDQEVVQQEFVCYRQGFREDRFKDNKIRQREAKVVTRCGCEAKCTVHFDHINQRWYVRWINDYHNHPFVEEKFIGFLPGHRGMDDDDILQMNHHKKSGIRTSQIFGSFANQVGGYEHVTFSVQDMYNAVDKERRSKGTDSRAALAYLRSLKSSDPTMYWKHTVDKQGRLEHLFWSDGRSQMDYNIFGDVLAFDATYKKNRYLCPLVIFSGVNHHNQTTVFATAIVANETEETYVWLLECLLEVMNGKMPKSVITDGDLAMKNAIRRVFPNAHHRLCAWHLIRNATSNVKSNRFTHLFRKLMLCDYELVDFERKWNDMVTECGVEDNNWVLDMYEKKEMWATAHIREIPSSLVLDRWTKNVKDLSNYTRQGQSGGWDSMSVCRYKSLNQRCREINSLVCKNPEAYAETIELLNDHYGHVKSKYEVQDEGSDKMEGHNERYLQNPVIARTKGRGGNVAGRAGNKRKKSQCGFCGIVGHNKQTCAAFKKQKKTVDKSDVDDDEEDDGGGDDDDDDDDDDYR</sequence>
<evidence type="ECO:0000259" key="3">
    <source>
        <dbReference type="Pfam" id="PF10551"/>
    </source>
</evidence>
<comment type="caution">
    <text evidence="4">The sequence shown here is derived from an EMBL/GenBank/DDBJ whole genome shotgun (WGS) entry which is preliminary data.</text>
</comment>
<reference evidence="4 5" key="2">
    <citation type="journal article" date="2017" name="Front. Plant Sci.">
        <title>Gene Classification and Mining of Molecular Markers Useful in Red Clover (Trifolium pratense) Breeding.</title>
        <authorList>
            <person name="Istvanek J."/>
            <person name="Dluhosova J."/>
            <person name="Dluhos P."/>
            <person name="Patkova L."/>
            <person name="Nedelnik J."/>
            <person name="Repkova J."/>
        </authorList>
    </citation>
    <scope>NUCLEOTIDE SEQUENCE [LARGE SCALE GENOMIC DNA]</scope>
    <source>
        <strain evidence="5">cv. Tatra</strain>
        <tissue evidence="4">Young leaves</tissue>
    </source>
</reference>
<protein>
    <submittedName>
        <fullName evidence="4">Uncharacterized protein</fullName>
    </submittedName>
</protein>
<dbReference type="PANTHER" id="PTHR47718:SF13">
    <property type="entry name" value="OS09G0290500 PROTEIN"/>
    <property type="match status" value="1"/>
</dbReference>
<feature type="domain" description="MULE transposase" evidence="3">
    <location>
        <begin position="282"/>
        <end position="376"/>
    </location>
</feature>
<evidence type="ECO:0000313" key="4">
    <source>
        <dbReference type="EMBL" id="PNY04387.1"/>
    </source>
</evidence>
<dbReference type="PANTHER" id="PTHR47718">
    <property type="entry name" value="OS01G0519700 PROTEIN"/>
    <property type="match status" value="1"/>
</dbReference>
<reference evidence="4 5" key="1">
    <citation type="journal article" date="2014" name="Am. J. Bot.">
        <title>Genome assembly and annotation for red clover (Trifolium pratense; Fabaceae).</title>
        <authorList>
            <person name="Istvanek J."/>
            <person name="Jaros M."/>
            <person name="Krenek A."/>
            <person name="Repkova J."/>
        </authorList>
    </citation>
    <scope>NUCLEOTIDE SEQUENCE [LARGE SCALE GENOMIC DNA]</scope>
    <source>
        <strain evidence="5">cv. Tatra</strain>
        <tissue evidence="4">Young leaves</tissue>
    </source>
</reference>
<dbReference type="InterPro" id="IPR018289">
    <property type="entry name" value="MULE_transposase_dom"/>
</dbReference>
<evidence type="ECO:0000313" key="5">
    <source>
        <dbReference type="Proteomes" id="UP000236291"/>
    </source>
</evidence>
<gene>
    <name evidence="4" type="ORF">L195_g000808</name>
</gene>
<evidence type="ECO:0000259" key="2">
    <source>
        <dbReference type="Pfam" id="PF03101"/>
    </source>
</evidence>
<dbReference type="Proteomes" id="UP000236291">
    <property type="component" value="Unassembled WGS sequence"/>
</dbReference>
<evidence type="ECO:0000256" key="1">
    <source>
        <dbReference type="SAM" id="MobiDB-lite"/>
    </source>
</evidence>
<dbReference type="InterPro" id="IPR004330">
    <property type="entry name" value="FAR1_DNA_bnd_dom"/>
</dbReference>
<dbReference type="Pfam" id="PF03101">
    <property type="entry name" value="FAR1"/>
    <property type="match status" value="1"/>
</dbReference>